<evidence type="ECO:0000313" key="1">
    <source>
        <dbReference type="EMBL" id="MFL0197337.1"/>
    </source>
</evidence>
<protein>
    <recommendedName>
        <fullName evidence="3">Competence protein ComF</fullName>
    </recommendedName>
</protein>
<proteinExistence type="predicted"/>
<comment type="caution">
    <text evidence="1">The sequence shown here is derived from an EMBL/GenBank/DDBJ whole genome shotgun (WGS) entry which is preliminary data.</text>
</comment>
<dbReference type="EMBL" id="JBJHZX010000028">
    <property type="protein sequence ID" value="MFL0197337.1"/>
    <property type="molecule type" value="Genomic_DNA"/>
</dbReference>
<keyword evidence="2" id="KW-1185">Reference proteome</keyword>
<reference evidence="1 2" key="1">
    <citation type="submission" date="2024-11" db="EMBL/GenBank/DDBJ databases">
        <authorList>
            <person name="Heng Y.C."/>
            <person name="Lim A.C.H."/>
            <person name="Lee J.K.Y."/>
            <person name="Kittelmann S."/>
        </authorList>
    </citation>
    <scope>NUCLEOTIDE SEQUENCE [LARGE SCALE GENOMIC DNA]</scope>
    <source>
        <strain evidence="1 2">WILCCON 0269</strain>
    </source>
</reference>
<organism evidence="1 2">
    <name type="scientific">Candidatus Clostridium eludens</name>
    <dbReference type="NCBI Taxonomy" id="3381663"/>
    <lineage>
        <taxon>Bacteria</taxon>
        <taxon>Bacillati</taxon>
        <taxon>Bacillota</taxon>
        <taxon>Clostridia</taxon>
        <taxon>Eubacteriales</taxon>
        <taxon>Clostridiaceae</taxon>
        <taxon>Clostridium</taxon>
    </lineage>
</organism>
<accession>A0ABW8SMQ7</accession>
<gene>
    <name evidence="1" type="ORF">ACJDU8_17480</name>
</gene>
<evidence type="ECO:0008006" key="3">
    <source>
        <dbReference type="Google" id="ProtNLM"/>
    </source>
</evidence>
<evidence type="ECO:0000313" key="2">
    <source>
        <dbReference type="Proteomes" id="UP001623660"/>
    </source>
</evidence>
<sequence>MLLWNKMSFIDRGKKISEEILNWSIIKESFLSVTSVPYNSTKIFIEIIELYIRQNKSVIYITNEEPYNVSIIKNIKEYTELTNYIYIRKPQKYTNSKLKICNFQNAVKLKEKFQLIIYDDISSFSTYNKYEIFDLIDKLTCRDSKIIIYSIENIFKHAREVFMPIRNGIQIVEPRIILTRLNINKEIPFVVYDYLKWSIDIGKKAIIYVPDEEKLENVYFYIYNYCKNFSENIIHFSDGKSDRKLISEFLHAVNAILITNCLQEIISNTENCDVMAYFADDPKFDYKKFVYLCGSRNIGKDGKNLKEEVILVANLESKHMEKARIITRDFNRKAWKMGLLGT</sequence>
<dbReference type="RefSeq" id="WP_406793440.1">
    <property type="nucleotide sequence ID" value="NZ_JBJHZX010000028.1"/>
</dbReference>
<name>A0ABW8SMQ7_9CLOT</name>
<dbReference type="Proteomes" id="UP001623660">
    <property type="component" value="Unassembled WGS sequence"/>
</dbReference>